<keyword evidence="10" id="KW-1185">Reference proteome</keyword>
<evidence type="ECO:0000259" key="7">
    <source>
        <dbReference type="PROSITE" id="PS00623"/>
    </source>
</evidence>
<dbReference type="PIRSF" id="PIRSF000137">
    <property type="entry name" value="Alcohol_oxidase"/>
    <property type="match status" value="1"/>
</dbReference>
<evidence type="ECO:0000256" key="3">
    <source>
        <dbReference type="ARBA" id="ARBA00022630"/>
    </source>
</evidence>
<dbReference type="Proteomes" id="UP000192513">
    <property type="component" value="Unassembled WGS sequence"/>
</dbReference>
<dbReference type="InterPro" id="IPR012132">
    <property type="entry name" value="GMC_OxRdtase"/>
</dbReference>
<keyword evidence="4 5" id="KW-0274">FAD</keyword>
<accession>A0A1X0IFU0</accession>
<feature type="domain" description="Glucose-methanol-choline oxidoreductase N-terminal" evidence="8">
    <location>
        <begin position="252"/>
        <end position="266"/>
    </location>
</feature>
<evidence type="ECO:0000256" key="5">
    <source>
        <dbReference type="PIRSR" id="PIRSR000137-2"/>
    </source>
</evidence>
<gene>
    <name evidence="9" type="ORF">BST39_03880</name>
</gene>
<dbReference type="InterPro" id="IPR007867">
    <property type="entry name" value="GMC_OxRtase_C"/>
</dbReference>
<dbReference type="PANTHER" id="PTHR11552">
    <property type="entry name" value="GLUCOSE-METHANOL-CHOLINE GMC OXIDOREDUCTASE"/>
    <property type="match status" value="1"/>
</dbReference>
<feature type="domain" description="Glucose-methanol-choline oxidoreductase N-terminal" evidence="7">
    <location>
        <begin position="80"/>
        <end position="103"/>
    </location>
</feature>
<evidence type="ECO:0000256" key="4">
    <source>
        <dbReference type="ARBA" id="ARBA00022827"/>
    </source>
</evidence>
<dbReference type="PROSITE" id="PS00623">
    <property type="entry name" value="GMC_OXRED_1"/>
    <property type="match status" value="1"/>
</dbReference>
<dbReference type="PROSITE" id="PS00624">
    <property type="entry name" value="GMC_OXRED_2"/>
    <property type="match status" value="1"/>
</dbReference>
<feature type="binding site" evidence="5">
    <location>
        <begin position="90"/>
        <end position="93"/>
    </location>
    <ligand>
        <name>FAD</name>
        <dbReference type="ChEBI" id="CHEBI:57692"/>
    </ligand>
</feature>
<dbReference type="InterPro" id="IPR000172">
    <property type="entry name" value="GMC_OxRdtase_N"/>
</dbReference>
<comment type="similarity">
    <text evidence="2 6">Belongs to the GMC oxidoreductase family.</text>
</comment>
<organism evidence="9 10">
    <name type="scientific">Mycobacterium paraseoulense</name>
    <dbReference type="NCBI Taxonomy" id="590652"/>
    <lineage>
        <taxon>Bacteria</taxon>
        <taxon>Bacillati</taxon>
        <taxon>Actinomycetota</taxon>
        <taxon>Actinomycetes</taxon>
        <taxon>Mycobacteriales</taxon>
        <taxon>Mycobacteriaceae</taxon>
        <taxon>Mycobacterium</taxon>
    </lineage>
</organism>
<keyword evidence="3 6" id="KW-0285">Flavoprotein</keyword>
<dbReference type="SUPFAM" id="SSF54373">
    <property type="entry name" value="FAD-linked reductases, C-terminal domain"/>
    <property type="match status" value="1"/>
</dbReference>
<feature type="binding site" evidence="5">
    <location>
        <position position="217"/>
    </location>
    <ligand>
        <name>FAD</name>
        <dbReference type="ChEBI" id="CHEBI:57692"/>
    </ligand>
</feature>
<dbReference type="PANTHER" id="PTHR11552:SF147">
    <property type="entry name" value="CHOLINE DEHYDROGENASE, MITOCHONDRIAL"/>
    <property type="match status" value="1"/>
</dbReference>
<evidence type="ECO:0000256" key="1">
    <source>
        <dbReference type="ARBA" id="ARBA00001974"/>
    </source>
</evidence>
<comment type="caution">
    <text evidence="9">The sequence shown here is derived from an EMBL/GenBank/DDBJ whole genome shotgun (WGS) entry which is preliminary data.</text>
</comment>
<evidence type="ECO:0000313" key="9">
    <source>
        <dbReference type="EMBL" id="ORB45378.1"/>
    </source>
</evidence>
<evidence type="ECO:0000259" key="8">
    <source>
        <dbReference type="PROSITE" id="PS00624"/>
    </source>
</evidence>
<dbReference type="GO" id="GO:0016614">
    <property type="term" value="F:oxidoreductase activity, acting on CH-OH group of donors"/>
    <property type="evidence" value="ECO:0007669"/>
    <property type="project" value="InterPro"/>
</dbReference>
<dbReference type="GO" id="GO:0050660">
    <property type="term" value="F:flavin adenine dinucleotide binding"/>
    <property type="evidence" value="ECO:0007669"/>
    <property type="project" value="InterPro"/>
</dbReference>
<dbReference type="Pfam" id="PF05199">
    <property type="entry name" value="GMC_oxred_C"/>
    <property type="match status" value="1"/>
</dbReference>
<evidence type="ECO:0000256" key="2">
    <source>
        <dbReference type="ARBA" id="ARBA00010790"/>
    </source>
</evidence>
<reference evidence="9 10" key="1">
    <citation type="submission" date="2017-02" db="EMBL/GenBank/DDBJ databases">
        <title>The new phylogeny of genus Mycobacterium.</title>
        <authorList>
            <person name="Tortoli E."/>
            <person name="Trovato A."/>
            <person name="Cirillo D.M."/>
        </authorList>
    </citation>
    <scope>NUCLEOTIDE SEQUENCE [LARGE SCALE GENOMIC DNA]</scope>
    <source>
        <strain evidence="9 10">DSM 45000</strain>
    </source>
</reference>
<dbReference type="InterPro" id="IPR036188">
    <property type="entry name" value="FAD/NAD-bd_sf"/>
</dbReference>
<dbReference type="AlphaFoldDB" id="A0A1X0IFU0"/>
<evidence type="ECO:0000313" key="10">
    <source>
        <dbReference type="Proteomes" id="UP000192513"/>
    </source>
</evidence>
<sequence>MSHFDYIIVGAGSAGCVLANRLSADPANRVLLVEAGPRDRSPLVRIPKGFGKLVGHPTLAWHYPVRPIGPSQLVEQWTRGRMLGGSSAINGMVYNRGAAADYDTLVKLGNPGWGWNDILPIYLQMENHGLGAAATRGVGGPLDVSVDEHLPAICAEFISSAAGLGMTITDDLNADDSCRVGPATRTIKNGRRISSAWAFLRPVRKRPNLTISVNTQVTGVVFEGDKATGVTAVAKNMPVTFTAGREVILCLGSLATPKLLQLSGIGDSAELRRLKIDTIVDSPNVGRRMREHRCCAVQYRLKRDVGYNRKLATPLAQALSGIEYLATHKGPMSTSAYDVLGFFKTSPDKDRPDAQLLMAPFSAKPLEPGQDVGVERQPGLQVIGFISRPDSEGSVTITSRDPNAPMDIDPNFYATRHDRDTITGLFRTLRTIFEQSPIADEIVEETRPGLEVISDQEIIDASLDQGYCGYHAVGTCAMGSADDDVVDATLRVRGVDGLRVMDCSVMPTMVSGNLNGPVMAMAWRAADLILADR</sequence>
<dbReference type="Gene3D" id="3.30.560.10">
    <property type="entry name" value="Glucose Oxidase, domain 3"/>
    <property type="match status" value="1"/>
</dbReference>
<proteinExistence type="inferred from homology"/>
<dbReference type="SUPFAM" id="SSF51905">
    <property type="entry name" value="FAD/NAD(P)-binding domain"/>
    <property type="match status" value="1"/>
</dbReference>
<dbReference type="EMBL" id="MVIE01000004">
    <property type="protein sequence ID" value="ORB45378.1"/>
    <property type="molecule type" value="Genomic_DNA"/>
</dbReference>
<protein>
    <submittedName>
        <fullName evidence="9">GMC oxidoreductase</fullName>
    </submittedName>
</protein>
<evidence type="ECO:0000256" key="6">
    <source>
        <dbReference type="RuleBase" id="RU003968"/>
    </source>
</evidence>
<comment type="cofactor">
    <cofactor evidence="1 5">
        <name>FAD</name>
        <dbReference type="ChEBI" id="CHEBI:57692"/>
    </cofactor>
</comment>
<dbReference type="Gene3D" id="3.50.50.60">
    <property type="entry name" value="FAD/NAD(P)-binding domain"/>
    <property type="match status" value="1"/>
</dbReference>
<dbReference type="RefSeq" id="WP_083169293.1">
    <property type="nucleotide sequence ID" value="NZ_AP022619.1"/>
</dbReference>
<dbReference type="Pfam" id="PF00732">
    <property type="entry name" value="GMC_oxred_N"/>
    <property type="match status" value="1"/>
</dbReference>
<dbReference type="STRING" id="590652.BST39_03880"/>
<dbReference type="OrthoDB" id="9785276at2"/>
<name>A0A1X0IFU0_9MYCO</name>